<dbReference type="Proteomes" id="UP000261680">
    <property type="component" value="Unplaced"/>
</dbReference>
<dbReference type="GO" id="GO:0042826">
    <property type="term" value="F:histone deacetylase binding"/>
    <property type="evidence" value="ECO:0007669"/>
    <property type="project" value="TreeGrafter"/>
</dbReference>
<evidence type="ECO:0000256" key="4">
    <source>
        <dbReference type="ARBA" id="ARBA00022603"/>
    </source>
</evidence>
<evidence type="ECO:0000256" key="7">
    <source>
        <dbReference type="ARBA" id="ARBA00022723"/>
    </source>
</evidence>
<dbReference type="Gene3D" id="6.10.140.2220">
    <property type="match status" value="1"/>
</dbReference>
<dbReference type="Ensembl" id="ENSUMAT00000014903.1">
    <property type="protein sequence ID" value="ENSUMAP00000012556.1"/>
    <property type="gene ID" value="ENSUMAG00000009336.1"/>
</dbReference>
<feature type="domain" description="SET" evidence="16">
    <location>
        <begin position="233"/>
        <end position="567"/>
    </location>
</feature>
<dbReference type="GeneTree" id="ENSGT00730000111079"/>
<evidence type="ECO:0000259" key="17">
    <source>
        <dbReference type="PROSITE" id="PS50865"/>
    </source>
</evidence>
<dbReference type="STRING" id="29073.ENSUMAP00000012556"/>
<dbReference type="OrthoDB" id="62495at2759"/>
<evidence type="ECO:0000313" key="18">
    <source>
        <dbReference type="Ensembl" id="ENSUMAP00000012556"/>
    </source>
</evidence>
<keyword evidence="10" id="KW-0539">Nucleus</keyword>
<evidence type="ECO:0000256" key="5">
    <source>
        <dbReference type="ARBA" id="ARBA00022679"/>
    </source>
</evidence>
<dbReference type="RefSeq" id="XP_008693503.1">
    <property type="nucleotide sequence ID" value="XM_008695281.2"/>
</dbReference>
<protein>
    <recommendedName>
        <fullName evidence="13">Protein-lysine N-methyltransferase SMYD4</fullName>
    </recommendedName>
    <alternativeName>
        <fullName evidence="14">SET and MYND domain-containing protein 4</fullName>
    </alternativeName>
</protein>
<keyword evidence="5" id="KW-0808">Transferase</keyword>
<dbReference type="GO" id="GO:0005737">
    <property type="term" value="C:cytoplasm"/>
    <property type="evidence" value="ECO:0007669"/>
    <property type="project" value="UniProtKB-SubCell"/>
</dbReference>
<dbReference type="Pfam" id="PF00856">
    <property type="entry name" value="SET"/>
    <property type="match status" value="1"/>
</dbReference>
<gene>
    <name evidence="18 20" type="primary">SMYD4</name>
</gene>
<keyword evidence="8 15" id="KW-0863">Zinc-finger</keyword>
<evidence type="ECO:0000313" key="20">
    <source>
        <dbReference type="RefSeq" id="XP_008693503.1"/>
    </source>
</evidence>
<name>A0A384CF59_URSMA</name>
<evidence type="ECO:0000256" key="3">
    <source>
        <dbReference type="ARBA" id="ARBA00022490"/>
    </source>
</evidence>
<sequence length="832" mass="91632">MDLPVDAWKSYVFQKWSLLPKSIQDAISTADTLRDLFLHSSSLLQPEDEMFLKSLSGGYLVGKDPSAPPFYREEGNKKFQKKDYTGATVLYSKGISHARPHTADISLCYANRSAALFYLDEYEMCLKDITRAQMHGYPESLQPKVTLRKVECLVTLGRLQEAGQTIRHLESSFAAKPTLAAAQFQILQRNLCRLKMKVKERENLTATFPEVVTKVFEDMDLREENEQIASASSSVGLRVDPLRGRYLIATKDILPGELLVKEDAFVSVLNPGERPPLHHGLESKWDTRVTNGDLYCHRCLKHTLAMVPCDGCSYAKYCSHECMQQAWDLYHNIECPLGGLLLALGVFCHIALRSTLLARFEDAGKVLKKLCGEISNKDMCSPESENLIQALSSDVGGESEKNGTGVKTPVPGCDINGKYENNYNAVFHLLPHTENHSPEYKFLCAVSVSALCKQLEAADSSKPEAAVPPVLCSELNIWGVAMLKQMLQLQCNAQAITTIQQTALSGSKENNVTDSRLVRLATGIFPVVSLLNHSCSPNTSMSFMSTVATIRASEKIGKGQEILHCYGPHHSRMGVADRQQKLRSQYFFDCGCPACQKEKHRAAVGPRWEAFCCNRCGAVLQGGDVLSCGSTSCTESVSREHLISRLQDLQQRVGSARNLLSNGQLEQAIQLLLAYRHDAENFLSAEHSMVGEMEDALAQAYAALGDWQKSATHLQKSLRVVEVQHGPASVEMGHELFKLAQLFFNGPADLLLIWNLPSMLPPRNSALATPLPRKLFPKMVHGAWPHPLQVSAPTPRSQGGPPASLRTTALPALCLSVGFPVLCAPCGPALPF</sequence>
<dbReference type="PROSITE" id="PS50865">
    <property type="entry name" value="ZF_MYND_2"/>
    <property type="match status" value="1"/>
</dbReference>
<dbReference type="PROSITE" id="PS01360">
    <property type="entry name" value="ZF_MYND_1"/>
    <property type="match status" value="1"/>
</dbReference>
<dbReference type="InterPro" id="IPR001214">
    <property type="entry name" value="SET_dom"/>
</dbReference>
<dbReference type="GO" id="GO:0005634">
    <property type="term" value="C:nucleus"/>
    <property type="evidence" value="ECO:0007669"/>
    <property type="project" value="UniProtKB-SubCell"/>
</dbReference>
<proteinExistence type="predicted"/>
<accession>A0A384CF59</accession>
<dbReference type="SUPFAM" id="SSF82199">
    <property type="entry name" value="SET domain"/>
    <property type="match status" value="1"/>
</dbReference>
<dbReference type="GO" id="GO:0016279">
    <property type="term" value="F:protein-lysine N-methyltransferase activity"/>
    <property type="evidence" value="ECO:0007669"/>
    <property type="project" value="Ensembl"/>
</dbReference>
<evidence type="ECO:0000256" key="11">
    <source>
        <dbReference type="ARBA" id="ARBA00048985"/>
    </source>
</evidence>
<keyword evidence="7" id="KW-0479">Metal-binding</keyword>
<evidence type="ECO:0000256" key="13">
    <source>
        <dbReference type="ARBA" id="ARBA00093635"/>
    </source>
</evidence>
<dbReference type="GO" id="GO:0007507">
    <property type="term" value="P:heart development"/>
    <property type="evidence" value="ECO:0007669"/>
    <property type="project" value="Ensembl"/>
</dbReference>
<dbReference type="InterPro" id="IPR044421">
    <property type="entry name" value="SMYD4_SET"/>
</dbReference>
<keyword evidence="6" id="KW-0949">S-adenosyl-L-methionine</keyword>
<evidence type="ECO:0000256" key="1">
    <source>
        <dbReference type="ARBA" id="ARBA00004123"/>
    </source>
</evidence>
<dbReference type="CDD" id="cd10536">
    <property type="entry name" value="SET_SMYD4"/>
    <property type="match status" value="1"/>
</dbReference>
<dbReference type="AlphaFoldDB" id="A0A384CF59"/>
<dbReference type="PANTHER" id="PTHR46165:SF2">
    <property type="entry name" value="SET AND MYND DOMAIN-CONTAINING PROTEIN 4"/>
    <property type="match status" value="1"/>
</dbReference>
<dbReference type="Pfam" id="PF01753">
    <property type="entry name" value="zf-MYND"/>
    <property type="match status" value="1"/>
</dbReference>
<dbReference type="Gene3D" id="2.170.270.10">
    <property type="entry name" value="SET domain"/>
    <property type="match status" value="1"/>
</dbReference>
<dbReference type="PROSITE" id="PS50280">
    <property type="entry name" value="SET"/>
    <property type="match status" value="1"/>
</dbReference>
<keyword evidence="19" id="KW-1185">Reference proteome</keyword>
<comment type="catalytic activity">
    <reaction evidence="11">
        <text>L-lysyl-[protein] + S-adenosyl-L-methionine = N(6)-methyl-L-lysyl-[protein] + S-adenosyl-L-homocysteine + H(+)</text>
        <dbReference type="Rhea" id="RHEA:51736"/>
        <dbReference type="Rhea" id="RHEA-COMP:9752"/>
        <dbReference type="Rhea" id="RHEA-COMP:13053"/>
        <dbReference type="ChEBI" id="CHEBI:15378"/>
        <dbReference type="ChEBI" id="CHEBI:29969"/>
        <dbReference type="ChEBI" id="CHEBI:57856"/>
        <dbReference type="ChEBI" id="CHEBI:59789"/>
        <dbReference type="ChEBI" id="CHEBI:61929"/>
    </reaction>
</comment>
<dbReference type="SUPFAM" id="SSF144232">
    <property type="entry name" value="HIT/MYND zinc finger-like"/>
    <property type="match status" value="1"/>
</dbReference>
<reference evidence="20" key="2">
    <citation type="submission" date="2025-04" db="UniProtKB">
        <authorList>
            <consortium name="RefSeq"/>
        </authorList>
    </citation>
    <scope>IDENTIFICATION</scope>
    <source>
        <tissue evidence="20">Whole blood</tissue>
    </source>
</reference>
<evidence type="ECO:0000256" key="10">
    <source>
        <dbReference type="ARBA" id="ARBA00023242"/>
    </source>
</evidence>
<evidence type="ECO:0000313" key="19">
    <source>
        <dbReference type="Proteomes" id="UP000261680"/>
    </source>
</evidence>
<dbReference type="CTD" id="114826"/>
<keyword evidence="4" id="KW-0489">Methyltransferase</keyword>
<comment type="function">
    <text evidence="12">Protein-lysine N-methyltransferase. Monomethylates PRMT5, modulating its transcriptional activity. May also act as a histone methyltransferase. Plays a critical role in cardiac development. Acts as a key epigenetic regulator of gene expression during cardiac development via its dual activities as a methyltransferase and negative regulator of HDAC1.</text>
</comment>
<evidence type="ECO:0000256" key="15">
    <source>
        <dbReference type="PROSITE-ProRule" id="PRU00134"/>
    </source>
</evidence>
<evidence type="ECO:0000256" key="12">
    <source>
        <dbReference type="ARBA" id="ARBA00093423"/>
    </source>
</evidence>
<evidence type="ECO:0000256" key="8">
    <source>
        <dbReference type="ARBA" id="ARBA00022771"/>
    </source>
</evidence>
<keyword evidence="9" id="KW-0862">Zinc</keyword>
<dbReference type="InterPro" id="IPR002893">
    <property type="entry name" value="Znf_MYND"/>
</dbReference>
<organism evidence="19 20">
    <name type="scientific">Ursus maritimus</name>
    <name type="common">Polar bear</name>
    <name type="synonym">Thalarctos maritimus</name>
    <dbReference type="NCBI Taxonomy" id="29073"/>
    <lineage>
        <taxon>Eukaryota</taxon>
        <taxon>Metazoa</taxon>
        <taxon>Chordata</taxon>
        <taxon>Craniata</taxon>
        <taxon>Vertebrata</taxon>
        <taxon>Euteleostomi</taxon>
        <taxon>Mammalia</taxon>
        <taxon>Eutheria</taxon>
        <taxon>Laurasiatheria</taxon>
        <taxon>Carnivora</taxon>
        <taxon>Caniformia</taxon>
        <taxon>Ursidae</taxon>
        <taxon>Ursus</taxon>
    </lineage>
</organism>
<dbReference type="SUPFAM" id="SSF48452">
    <property type="entry name" value="TPR-like"/>
    <property type="match status" value="1"/>
</dbReference>
<dbReference type="GeneID" id="103667163"/>
<dbReference type="PANTHER" id="PTHR46165">
    <property type="entry name" value="SET AND MYND DOMAIN-CONTAINING PROTEIN 4"/>
    <property type="match status" value="1"/>
</dbReference>
<dbReference type="InterPro" id="IPR046341">
    <property type="entry name" value="SET_dom_sf"/>
</dbReference>
<evidence type="ECO:0000256" key="14">
    <source>
        <dbReference type="ARBA" id="ARBA00093680"/>
    </source>
</evidence>
<evidence type="ECO:0000256" key="9">
    <source>
        <dbReference type="ARBA" id="ARBA00022833"/>
    </source>
</evidence>
<reference evidence="18" key="1">
    <citation type="submission" date="2019-03" db="UniProtKB">
        <authorList>
            <consortium name="Ensembl"/>
        </authorList>
    </citation>
    <scope>IDENTIFICATION</scope>
</reference>
<dbReference type="Gene3D" id="1.25.40.10">
    <property type="entry name" value="Tetratricopeptide repeat domain"/>
    <property type="match status" value="2"/>
</dbReference>
<dbReference type="GO" id="GO:0008270">
    <property type="term" value="F:zinc ion binding"/>
    <property type="evidence" value="ECO:0007669"/>
    <property type="project" value="UniProtKB-KW"/>
</dbReference>
<dbReference type="InterPro" id="IPR011990">
    <property type="entry name" value="TPR-like_helical_dom_sf"/>
</dbReference>
<dbReference type="InterPro" id="IPR052097">
    <property type="entry name" value="SET-MYND_domain_protein"/>
</dbReference>
<evidence type="ECO:0000259" key="16">
    <source>
        <dbReference type="PROSITE" id="PS50280"/>
    </source>
</evidence>
<feature type="domain" description="MYND-type" evidence="17">
    <location>
        <begin position="296"/>
        <end position="335"/>
    </location>
</feature>
<evidence type="ECO:0000256" key="6">
    <source>
        <dbReference type="ARBA" id="ARBA00022691"/>
    </source>
</evidence>
<comment type="subcellular location">
    <subcellularLocation>
        <location evidence="2">Cytoplasm</location>
    </subcellularLocation>
    <subcellularLocation>
        <location evidence="1">Nucleus</location>
    </subcellularLocation>
</comment>
<keyword evidence="3" id="KW-0963">Cytoplasm</keyword>
<dbReference type="GO" id="GO:0032259">
    <property type="term" value="P:methylation"/>
    <property type="evidence" value="ECO:0007669"/>
    <property type="project" value="UniProtKB-KW"/>
</dbReference>
<dbReference type="KEGG" id="umr:103667163"/>
<evidence type="ECO:0000256" key="2">
    <source>
        <dbReference type="ARBA" id="ARBA00004496"/>
    </source>
</evidence>